<sequence>MHLDPRYRKELSKNLNIKEDEEHIFRAYGRLNNSELNSFAKNPVVLAPKTELCRLVILEAHGPYHNSTAQTIAEVRRRCRRTIDIPPLPGASQTIQRRRRR</sequence>
<keyword evidence="2" id="KW-1185">Reference proteome</keyword>
<dbReference type="WBParaSite" id="NBR_0001250301-mRNA-1">
    <property type="protein sequence ID" value="NBR_0001250301-mRNA-1"/>
    <property type="gene ID" value="NBR_0001250301"/>
</dbReference>
<dbReference type="EMBL" id="UYSL01020780">
    <property type="protein sequence ID" value="VDL76093.1"/>
    <property type="molecule type" value="Genomic_DNA"/>
</dbReference>
<gene>
    <name evidence="1" type="ORF">NBR_LOCUS12504</name>
</gene>
<evidence type="ECO:0000313" key="1">
    <source>
        <dbReference type="EMBL" id="VDL76093.1"/>
    </source>
</evidence>
<dbReference type="STRING" id="27835.A0A0N4Y8F6"/>
<evidence type="ECO:0000313" key="2">
    <source>
        <dbReference type="Proteomes" id="UP000271162"/>
    </source>
</evidence>
<reference evidence="3" key="1">
    <citation type="submission" date="2017-02" db="UniProtKB">
        <authorList>
            <consortium name="WormBaseParasite"/>
        </authorList>
    </citation>
    <scope>IDENTIFICATION</scope>
</reference>
<evidence type="ECO:0000313" key="3">
    <source>
        <dbReference type="WBParaSite" id="NBR_0001250301-mRNA-1"/>
    </source>
</evidence>
<dbReference type="Proteomes" id="UP000271162">
    <property type="component" value="Unassembled WGS sequence"/>
</dbReference>
<proteinExistence type="predicted"/>
<reference evidence="1 2" key="2">
    <citation type="submission" date="2018-11" db="EMBL/GenBank/DDBJ databases">
        <authorList>
            <consortium name="Pathogen Informatics"/>
        </authorList>
    </citation>
    <scope>NUCLEOTIDE SEQUENCE [LARGE SCALE GENOMIC DNA]</scope>
</reference>
<protein>
    <submittedName>
        <fullName evidence="1 3">Uncharacterized protein</fullName>
    </submittedName>
</protein>
<name>A0A0N4Y8F6_NIPBR</name>
<dbReference type="AlphaFoldDB" id="A0A0N4Y8F6"/>
<organism evidence="3">
    <name type="scientific">Nippostrongylus brasiliensis</name>
    <name type="common">Rat hookworm</name>
    <dbReference type="NCBI Taxonomy" id="27835"/>
    <lineage>
        <taxon>Eukaryota</taxon>
        <taxon>Metazoa</taxon>
        <taxon>Ecdysozoa</taxon>
        <taxon>Nematoda</taxon>
        <taxon>Chromadorea</taxon>
        <taxon>Rhabditida</taxon>
        <taxon>Rhabditina</taxon>
        <taxon>Rhabditomorpha</taxon>
        <taxon>Strongyloidea</taxon>
        <taxon>Heligmosomidae</taxon>
        <taxon>Nippostrongylus</taxon>
    </lineage>
</organism>
<accession>A0A0N4Y8F6</accession>